<keyword evidence="1" id="KW-0812">Transmembrane</keyword>
<accession>A0A1B1AI48</accession>
<feature type="transmembrane region" description="Helical" evidence="1">
    <location>
        <begin position="112"/>
        <end position="130"/>
    </location>
</feature>
<keyword evidence="1" id="KW-0472">Membrane</keyword>
<proteinExistence type="predicted"/>
<dbReference type="RefSeq" id="WP_066770894.1">
    <property type="nucleotide sequence ID" value="NZ_CP013244.1"/>
</dbReference>
<protein>
    <submittedName>
        <fullName evidence="2">Uncharacterized protein</fullName>
    </submittedName>
</protein>
<dbReference type="KEGG" id="cbot:ATE48_10035"/>
<evidence type="ECO:0000313" key="2">
    <source>
        <dbReference type="EMBL" id="ANP46232.1"/>
    </source>
</evidence>
<dbReference type="Proteomes" id="UP000092498">
    <property type="component" value="Chromosome"/>
</dbReference>
<dbReference type="AlphaFoldDB" id="A0A1B1AI48"/>
<keyword evidence="1" id="KW-1133">Transmembrane helix</keyword>
<feature type="transmembrane region" description="Helical" evidence="1">
    <location>
        <begin position="7"/>
        <end position="25"/>
    </location>
</feature>
<evidence type="ECO:0000256" key="1">
    <source>
        <dbReference type="SAM" id="Phobius"/>
    </source>
</evidence>
<feature type="transmembrane region" description="Helical" evidence="1">
    <location>
        <begin position="45"/>
        <end position="65"/>
    </location>
</feature>
<sequence>MTANRVLGAVLIVGATVTALYWWSYFNAGDVMASHERWYVAFEDAFPFADGWMALCMMGAGLGLIQNRAWGPPLGLLAGSALIFLTAMDVTFNVQNEMYALAGDNDAMKAEIAINIATGLLGACTIAACWPRQRAG</sequence>
<reference evidence="2 3" key="1">
    <citation type="submission" date="2015-11" db="EMBL/GenBank/DDBJ databases">
        <title>Whole-Genome Sequence of Candidatus Oderbacter manganicum from the National Park Lower Oder Valley, Germany.</title>
        <authorList>
            <person name="Braun B."/>
            <person name="Liere K."/>
            <person name="Szewzyk U."/>
        </authorList>
    </citation>
    <scope>NUCLEOTIDE SEQUENCE [LARGE SCALE GENOMIC DNA]</scope>
    <source>
        <strain evidence="2 3">OTSz_A_272</strain>
    </source>
</reference>
<evidence type="ECO:0000313" key="3">
    <source>
        <dbReference type="Proteomes" id="UP000092498"/>
    </source>
</evidence>
<feature type="transmembrane region" description="Helical" evidence="1">
    <location>
        <begin position="74"/>
        <end position="92"/>
    </location>
</feature>
<gene>
    <name evidence="2" type="ORF">ATE48_10035</name>
</gene>
<dbReference type="OrthoDB" id="3786504at2"/>
<organism evidence="2 3">
    <name type="scientific">Candidatus Viadribacter manganicus</name>
    <dbReference type="NCBI Taxonomy" id="1759059"/>
    <lineage>
        <taxon>Bacteria</taxon>
        <taxon>Pseudomonadati</taxon>
        <taxon>Pseudomonadota</taxon>
        <taxon>Alphaproteobacteria</taxon>
        <taxon>Hyphomonadales</taxon>
        <taxon>Hyphomonadaceae</taxon>
        <taxon>Candidatus Viadribacter</taxon>
    </lineage>
</organism>
<dbReference type="EMBL" id="CP013244">
    <property type="protein sequence ID" value="ANP46232.1"/>
    <property type="molecule type" value="Genomic_DNA"/>
</dbReference>
<dbReference type="InParanoid" id="A0A1B1AI48"/>
<name>A0A1B1AI48_9PROT</name>
<keyword evidence="3" id="KW-1185">Reference proteome</keyword>
<dbReference type="STRING" id="1759059.ATE48_10035"/>